<evidence type="ECO:0000313" key="2">
    <source>
        <dbReference type="Proteomes" id="UP000668358"/>
    </source>
</evidence>
<dbReference type="AlphaFoldDB" id="A0ABD4PN71"/>
<sequence length="154" mass="17755">MNKKIVTIVSIFLLMFIFIGCNENKKEVKTTEEKILSKGEKFTFTENGKEEYWVKIDSAQIENGELKVKYSYGNIDFKNKTVFIWGDDFKVKDNNNSILDSTGSYWRDVKELEPGENCTVETSYHLDDTSINSITISLSSKTLKQTAVWKLNLK</sequence>
<evidence type="ECO:0000313" key="1">
    <source>
        <dbReference type="EMBL" id="MBO3415831.1"/>
    </source>
</evidence>
<accession>A0ABD4PN71</accession>
<organism evidence="1 2">
    <name type="scientific">Clostridium perfringens</name>
    <dbReference type="NCBI Taxonomy" id="1502"/>
    <lineage>
        <taxon>Bacteria</taxon>
        <taxon>Bacillati</taxon>
        <taxon>Bacillota</taxon>
        <taxon>Clostridia</taxon>
        <taxon>Eubacteriales</taxon>
        <taxon>Clostridiaceae</taxon>
        <taxon>Clostridium</taxon>
    </lineage>
</organism>
<dbReference type="RefSeq" id="WP_208345478.1">
    <property type="nucleotide sequence ID" value="NZ_JAENRE010000002.1"/>
</dbReference>
<evidence type="ECO:0008006" key="3">
    <source>
        <dbReference type="Google" id="ProtNLM"/>
    </source>
</evidence>
<protein>
    <recommendedName>
        <fullName evidence="3">Lipoprotein</fullName>
    </recommendedName>
</protein>
<dbReference type="Proteomes" id="UP000668358">
    <property type="component" value="Unassembled WGS sequence"/>
</dbReference>
<dbReference type="PROSITE" id="PS51257">
    <property type="entry name" value="PROKAR_LIPOPROTEIN"/>
    <property type="match status" value="1"/>
</dbReference>
<dbReference type="EMBL" id="JAENRE010000002">
    <property type="protein sequence ID" value="MBO3415831.1"/>
    <property type="molecule type" value="Genomic_DNA"/>
</dbReference>
<gene>
    <name evidence="1" type="ORF">JJB78_04750</name>
</gene>
<name>A0ABD4PN71_CLOPF</name>
<comment type="caution">
    <text evidence="1">The sequence shown here is derived from an EMBL/GenBank/DDBJ whole genome shotgun (WGS) entry which is preliminary data.</text>
</comment>
<reference evidence="1 2" key="1">
    <citation type="submission" date="2020-12" db="EMBL/GenBank/DDBJ databases">
        <title>Comparative genomics of Clostridium perfringens reveals patterns of host-associated phylogenetic clades and virulence factors.</title>
        <authorList>
            <person name="Smith A.H."/>
            <person name="Geier R."/>
        </authorList>
    </citation>
    <scope>NUCLEOTIDE SEQUENCE [LARGE SCALE GENOMIC DNA]</scope>
    <source>
        <strain evidence="1 2">CHD15829P</strain>
    </source>
</reference>
<proteinExistence type="predicted"/>